<evidence type="ECO:0000313" key="3">
    <source>
        <dbReference type="EMBL" id="BAD20105.1"/>
    </source>
</evidence>
<protein>
    <submittedName>
        <fullName evidence="3">Uncharacterized protein</fullName>
    </submittedName>
</protein>
<accession>Q6K266</accession>
<evidence type="ECO:0000313" key="4">
    <source>
        <dbReference type="Proteomes" id="UP000000763"/>
    </source>
</evidence>
<gene>
    <name evidence="2" type="ORF">OJ1227_D07.3</name>
    <name evidence="3" type="ORF">P0415D04.53</name>
</gene>
<proteinExistence type="predicted"/>
<reference evidence="3" key="2">
    <citation type="submission" date="2002-11" db="EMBL/GenBank/DDBJ databases">
        <title>Oryza sativa nipponbare(GA3) genomic DNA, chromosome 9, PAC clone:P0415D04.</title>
        <authorList>
            <person name="Sasaki T."/>
            <person name="Matsumoto T."/>
            <person name="Hattori M."/>
            <person name="Sakaki Y."/>
            <person name="Katayose Y."/>
        </authorList>
    </citation>
    <scope>NUCLEOTIDE SEQUENCE</scope>
</reference>
<sequence length="288" mass="30165">MAEEVQRHWIRATEGGRGAPPPNLSGGEASCRRIPATSSSSPSSPSRGVRWKRGVPPDPGGGGRERGTAAGSERWRGAAPPNPGHLVIVAVARGRAKEGWRRWIRAAEDRIRAAERRCAAPSDLGHLGGGGGSRVVARALPMRGEERERGRAARGVARSGRIGGQIQAGPSRIWRRGHWRRGVKVTAATPGGGRGSVGFGGDGGGVPQIRANSVGPGWRLAAGGRGCGSGWRWRLATAAVAMVAVLWWMLTAEVVDGEEAANVIAAAVAGDDGWRHRDGGSDGRRLRQ</sequence>
<dbReference type="EMBL" id="AP005563">
    <property type="protein sequence ID" value="BAD19879.1"/>
    <property type="molecule type" value="Genomic_DNA"/>
</dbReference>
<dbReference type="Proteomes" id="UP000000763">
    <property type="component" value="Chromosome 9"/>
</dbReference>
<name>Q6K266_ORYSJ</name>
<reference evidence="4" key="3">
    <citation type="journal article" date="2005" name="Nature">
        <title>The map-based sequence of the rice genome.</title>
        <authorList>
            <consortium name="International rice genome sequencing project (IRGSP)"/>
            <person name="Matsumoto T."/>
            <person name="Wu J."/>
            <person name="Kanamori H."/>
            <person name="Katayose Y."/>
            <person name="Fujisawa M."/>
            <person name="Namiki N."/>
            <person name="Mizuno H."/>
            <person name="Yamamoto K."/>
            <person name="Antonio B.A."/>
            <person name="Baba T."/>
            <person name="Sakata K."/>
            <person name="Nagamura Y."/>
            <person name="Aoki H."/>
            <person name="Arikawa K."/>
            <person name="Arita K."/>
            <person name="Bito T."/>
            <person name="Chiden Y."/>
            <person name="Fujitsuka N."/>
            <person name="Fukunaka R."/>
            <person name="Hamada M."/>
            <person name="Harada C."/>
            <person name="Hayashi A."/>
            <person name="Hijishita S."/>
            <person name="Honda M."/>
            <person name="Hosokawa S."/>
            <person name="Ichikawa Y."/>
            <person name="Idonuma A."/>
            <person name="Iijima M."/>
            <person name="Ikeda M."/>
            <person name="Ikeno M."/>
            <person name="Ito K."/>
            <person name="Ito S."/>
            <person name="Ito T."/>
            <person name="Ito Y."/>
            <person name="Ito Y."/>
            <person name="Iwabuchi A."/>
            <person name="Kamiya K."/>
            <person name="Karasawa W."/>
            <person name="Kurita K."/>
            <person name="Katagiri S."/>
            <person name="Kikuta A."/>
            <person name="Kobayashi H."/>
            <person name="Kobayashi N."/>
            <person name="Machita K."/>
            <person name="Maehara T."/>
            <person name="Masukawa M."/>
            <person name="Mizubayashi T."/>
            <person name="Mukai Y."/>
            <person name="Nagasaki H."/>
            <person name="Nagata Y."/>
            <person name="Naito S."/>
            <person name="Nakashima M."/>
            <person name="Nakama Y."/>
            <person name="Nakamichi Y."/>
            <person name="Nakamura M."/>
            <person name="Meguro A."/>
            <person name="Negishi M."/>
            <person name="Ohta I."/>
            <person name="Ohta T."/>
            <person name="Okamoto M."/>
            <person name="Ono N."/>
            <person name="Saji S."/>
            <person name="Sakaguchi M."/>
            <person name="Sakai K."/>
            <person name="Shibata M."/>
            <person name="Shimokawa T."/>
            <person name="Song J."/>
            <person name="Takazaki Y."/>
            <person name="Terasawa K."/>
            <person name="Tsugane M."/>
            <person name="Tsuji K."/>
            <person name="Ueda S."/>
            <person name="Waki K."/>
            <person name="Yamagata H."/>
            <person name="Yamamoto M."/>
            <person name="Yamamoto S."/>
            <person name="Yamane H."/>
            <person name="Yoshiki S."/>
            <person name="Yoshihara R."/>
            <person name="Yukawa K."/>
            <person name="Zhong H."/>
            <person name="Yano M."/>
            <person name="Yuan Q."/>
            <person name="Ouyang S."/>
            <person name="Liu J."/>
            <person name="Jones K.M."/>
            <person name="Gansberger K."/>
            <person name="Moffat K."/>
            <person name="Hill J."/>
            <person name="Bera J."/>
            <person name="Fadrosh D."/>
            <person name="Jin S."/>
            <person name="Johri S."/>
            <person name="Kim M."/>
            <person name="Overton L."/>
            <person name="Reardon M."/>
            <person name="Tsitrin T."/>
            <person name="Vuong H."/>
            <person name="Weaver B."/>
            <person name="Ciecko A."/>
            <person name="Tallon L."/>
            <person name="Jackson J."/>
            <person name="Pai G."/>
            <person name="Aken S.V."/>
            <person name="Utterback T."/>
            <person name="Reidmuller S."/>
            <person name="Feldblyum T."/>
            <person name="Hsiao J."/>
            <person name="Zismann V."/>
            <person name="Iobst S."/>
            <person name="de Vazeille A.R."/>
            <person name="Buell C.R."/>
            <person name="Ying K."/>
            <person name="Li Y."/>
            <person name="Lu T."/>
            <person name="Huang Y."/>
            <person name="Zhao Q."/>
            <person name="Feng Q."/>
            <person name="Zhang L."/>
            <person name="Zhu J."/>
            <person name="Weng Q."/>
            <person name="Mu J."/>
            <person name="Lu Y."/>
            <person name="Fan D."/>
            <person name="Liu Y."/>
            <person name="Guan J."/>
            <person name="Zhang Y."/>
            <person name="Yu S."/>
            <person name="Liu X."/>
            <person name="Zhang Y."/>
            <person name="Hong G."/>
            <person name="Han B."/>
            <person name="Choisne N."/>
            <person name="Demange N."/>
            <person name="Orjeda G."/>
            <person name="Samain S."/>
            <person name="Cattolico L."/>
            <person name="Pelletier E."/>
            <person name="Couloux A."/>
            <person name="Segurens B."/>
            <person name="Wincker P."/>
            <person name="D'Hont A."/>
            <person name="Scarpelli C."/>
            <person name="Weissenbach J."/>
            <person name="Salanoubat M."/>
            <person name="Quetier F."/>
            <person name="Yu Y."/>
            <person name="Kim H.R."/>
            <person name="Rambo T."/>
            <person name="Currie J."/>
            <person name="Collura K."/>
            <person name="Luo M."/>
            <person name="Yang T."/>
            <person name="Ammiraju J.S.S."/>
            <person name="Engler F."/>
            <person name="Soderlund C."/>
            <person name="Wing R.A."/>
            <person name="Palmer L.E."/>
            <person name="de la Bastide M."/>
            <person name="Spiegel L."/>
            <person name="Nascimento L."/>
            <person name="Zutavern T."/>
            <person name="O'Shaughnessy A."/>
            <person name="Dike S."/>
            <person name="Dedhia N."/>
            <person name="Preston R."/>
            <person name="Balija V."/>
            <person name="McCombie W.R."/>
            <person name="Chow T."/>
            <person name="Chen H."/>
            <person name="Chung M."/>
            <person name="Chen C."/>
            <person name="Shaw J."/>
            <person name="Wu H."/>
            <person name="Hsiao K."/>
            <person name="Chao Y."/>
            <person name="Chu M."/>
            <person name="Cheng C."/>
            <person name="Hour A."/>
            <person name="Lee P."/>
            <person name="Lin S."/>
            <person name="Lin Y."/>
            <person name="Liou J."/>
            <person name="Liu S."/>
            <person name="Hsing Y."/>
            <person name="Raghuvanshi S."/>
            <person name="Mohanty A."/>
            <person name="Bharti A.K."/>
            <person name="Gaur A."/>
            <person name="Gupta V."/>
            <person name="Kumar D."/>
            <person name="Ravi V."/>
            <person name="Vij S."/>
            <person name="Kapur A."/>
            <person name="Khurana P."/>
            <person name="Khurana P."/>
            <person name="Khurana J.P."/>
            <person name="Tyagi A.K."/>
            <person name="Gaikwad K."/>
            <person name="Singh A."/>
            <person name="Dalal V."/>
            <person name="Srivastava S."/>
            <person name="Dixit A."/>
            <person name="Pal A.K."/>
            <person name="Ghazi I.A."/>
            <person name="Yadav M."/>
            <person name="Pandit A."/>
            <person name="Bhargava A."/>
            <person name="Sureshbabu K."/>
            <person name="Batra K."/>
            <person name="Sharma T.R."/>
            <person name="Mohapatra T."/>
            <person name="Singh N.K."/>
            <person name="Messing J."/>
            <person name="Nelson A.B."/>
            <person name="Fuks G."/>
            <person name="Kavchok S."/>
            <person name="Keizer G."/>
            <person name="Linton E."/>
            <person name="Llaca V."/>
            <person name="Song R."/>
            <person name="Tanyolac B."/>
            <person name="Young S."/>
            <person name="Ho-Il K."/>
            <person name="Hahn J.H."/>
            <person name="Sangsakoo G."/>
            <person name="Vanavichit A."/>
            <person name="de Mattos Luiz.A.T."/>
            <person name="Zimmer P.D."/>
            <person name="Malone G."/>
            <person name="Dellagostin O."/>
            <person name="de Oliveira A.C."/>
            <person name="Bevan M."/>
            <person name="Bancroft I."/>
            <person name="Minx P."/>
            <person name="Cordum H."/>
            <person name="Wilson R."/>
            <person name="Cheng Z."/>
            <person name="Jin W."/>
            <person name="Jiang J."/>
            <person name="Leong S.A."/>
            <person name="Iwama H."/>
            <person name="Gojobori T."/>
            <person name="Itoh T."/>
            <person name="Niimura Y."/>
            <person name="Fujii Y."/>
            <person name="Habara T."/>
            <person name="Sakai H."/>
            <person name="Sato Y."/>
            <person name="Wilson G."/>
            <person name="Kumar K."/>
            <person name="McCouch S."/>
            <person name="Juretic N."/>
            <person name="Hoen D."/>
            <person name="Wright S."/>
            <person name="Bruskiewich R."/>
            <person name="Bureau T."/>
            <person name="Miyao A."/>
            <person name="Hirochika H."/>
            <person name="Nishikawa T."/>
            <person name="Kadowaki K."/>
            <person name="Sugiura M."/>
            <person name="Burr B."/>
            <person name="Sasaki T."/>
        </authorList>
    </citation>
    <scope>NUCLEOTIDE SEQUENCE [LARGE SCALE GENOMIC DNA]</scope>
    <source>
        <strain evidence="4">cv. Nipponbare</strain>
    </source>
</reference>
<reference evidence="2" key="1">
    <citation type="submission" date="2002-07" db="EMBL/GenBank/DDBJ databases">
        <title>Oryza sativa nipponbare(GA3) genomic DNA, chromosome 9, BAC clone:OJ1227_D07.</title>
        <authorList>
            <person name="Sasaki T."/>
            <person name="Matsumoto T."/>
            <person name="Hattori M."/>
            <person name="Sakaki Y."/>
            <person name="Katayose Y."/>
        </authorList>
    </citation>
    <scope>NUCLEOTIDE SEQUENCE</scope>
</reference>
<evidence type="ECO:0000313" key="2">
    <source>
        <dbReference type="EMBL" id="BAD19879.1"/>
    </source>
</evidence>
<dbReference type="AlphaFoldDB" id="Q6K266"/>
<feature type="region of interest" description="Disordered" evidence="1">
    <location>
        <begin position="1"/>
        <end position="81"/>
    </location>
</feature>
<evidence type="ECO:0000256" key="1">
    <source>
        <dbReference type="SAM" id="MobiDB-lite"/>
    </source>
</evidence>
<reference evidence="4" key="4">
    <citation type="journal article" date="2008" name="Nucleic Acids Res.">
        <title>The rice annotation project database (RAP-DB): 2008 update.</title>
        <authorList>
            <consortium name="The rice annotation project (RAP)"/>
        </authorList>
    </citation>
    <scope>GENOME REANNOTATION</scope>
    <source>
        <strain evidence="4">cv. Nipponbare</strain>
    </source>
</reference>
<dbReference type="EMBL" id="AP006062">
    <property type="protein sequence ID" value="BAD20105.1"/>
    <property type="molecule type" value="Genomic_DNA"/>
</dbReference>
<organism evidence="3 4">
    <name type="scientific">Oryza sativa subsp. japonica</name>
    <name type="common">Rice</name>
    <dbReference type="NCBI Taxonomy" id="39947"/>
    <lineage>
        <taxon>Eukaryota</taxon>
        <taxon>Viridiplantae</taxon>
        <taxon>Streptophyta</taxon>
        <taxon>Embryophyta</taxon>
        <taxon>Tracheophyta</taxon>
        <taxon>Spermatophyta</taxon>
        <taxon>Magnoliopsida</taxon>
        <taxon>Liliopsida</taxon>
        <taxon>Poales</taxon>
        <taxon>Poaceae</taxon>
        <taxon>BOP clade</taxon>
        <taxon>Oryzoideae</taxon>
        <taxon>Oryzeae</taxon>
        <taxon>Oryzinae</taxon>
        <taxon>Oryza</taxon>
        <taxon>Oryza sativa</taxon>
    </lineage>
</organism>